<comment type="subcellular location">
    <subcellularLocation>
        <location evidence="1">Cell membrane</location>
        <topology evidence="1">Peripheral membrane protein</topology>
    </subcellularLocation>
    <subcellularLocation>
        <location evidence="2">Golgi apparatus membrane</location>
        <topology evidence="2">Peripheral membrane protein</topology>
    </subcellularLocation>
</comment>
<dbReference type="InterPro" id="IPR051026">
    <property type="entry name" value="PI/PC_transfer"/>
</dbReference>
<reference evidence="10" key="1">
    <citation type="submission" date="2023-05" db="EMBL/GenBank/DDBJ databases">
        <title>Genome and transcriptome analyses reveal genes involved in the formation of fine ridges on petal epidermal cells in Hibiscus trionum.</title>
        <authorList>
            <person name="Koshimizu S."/>
            <person name="Masuda S."/>
            <person name="Ishii T."/>
            <person name="Shirasu K."/>
            <person name="Hoshino A."/>
            <person name="Arita M."/>
        </authorList>
    </citation>
    <scope>NUCLEOTIDE SEQUENCE</scope>
    <source>
        <strain evidence="10">Hamamatsu line</strain>
    </source>
</reference>
<dbReference type="Proteomes" id="UP001165190">
    <property type="component" value="Unassembled WGS sequence"/>
</dbReference>
<dbReference type="SMART" id="SM01100">
    <property type="entry name" value="CRAL_TRIO_N"/>
    <property type="match status" value="1"/>
</dbReference>
<dbReference type="CDD" id="cd00170">
    <property type="entry name" value="SEC14"/>
    <property type="match status" value="1"/>
</dbReference>
<keyword evidence="4" id="KW-1003">Cell membrane</keyword>
<dbReference type="OrthoDB" id="1434354at2759"/>
<dbReference type="PRINTS" id="PR00180">
    <property type="entry name" value="CRETINALDHBP"/>
</dbReference>
<feature type="domain" description="CRAL-TRIO" evidence="9">
    <location>
        <begin position="130"/>
        <end position="304"/>
    </location>
</feature>
<evidence type="ECO:0000256" key="1">
    <source>
        <dbReference type="ARBA" id="ARBA00004202"/>
    </source>
</evidence>
<dbReference type="InterPro" id="IPR001251">
    <property type="entry name" value="CRAL-TRIO_dom"/>
</dbReference>
<dbReference type="GO" id="GO:0015031">
    <property type="term" value="P:protein transport"/>
    <property type="evidence" value="ECO:0007669"/>
    <property type="project" value="UniProtKB-KW"/>
</dbReference>
<dbReference type="InterPro" id="IPR036273">
    <property type="entry name" value="CRAL/TRIO_N_dom_sf"/>
</dbReference>
<dbReference type="Pfam" id="PF03765">
    <property type="entry name" value="CRAL_TRIO_N"/>
    <property type="match status" value="1"/>
</dbReference>
<dbReference type="GO" id="GO:0000139">
    <property type="term" value="C:Golgi membrane"/>
    <property type="evidence" value="ECO:0007669"/>
    <property type="project" value="UniProtKB-SubCell"/>
</dbReference>
<keyword evidence="5" id="KW-0653">Protein transport</keyword>
<dbReference type="FunFam" id="3.40.525.10:FF:000011">
    <property type="entry name" value="SEC14 cytosolic factor"/>
    <property type="match status" value="1"/>
</dbReference>
<dbReference type="PROSITE" id="PS50191">
    <property type="entry name" value="CRAL_TRIO"/>
    <property type="match status" value="1"/>
</dbReference>
<gene>
    <name evidence="10" type="ORF">HRI_001119700</name>
</gene>
<sequence>MAGLEKPDVENYEDERKTRLGSLKKKAISASSRFRHSFKMMSRRHGRVMSIVGIEDNIDAEELRAVDAFRQALILDELLPAKHDDHHMMLRFLRARKFDVEKSKQMWADMLQWRKDFGADTIMEDFDFQEYDEVVKYYPQGYHGVDKDGRPVYIERLGQVDANKLTQVTTIDRYMKYHVKEFEKTFAFKFPAASIVAKKHIDQSTTILDVEGVGLKSFNKTARELLQRLQKIDGDNYPETLNRMFIINAGSGFRLLWGTVKSFLDPKTTAKIHVLGNKYQSKLLEVIDPHELPEFLGGSCTCADKGGCMRSDKGPWNDPEILKRVQNGEAKCTRRNTSSFEDKACLETGDSFTIEKPVTGTAERLAWSAPLSPVSESPINKECLDSLAYDKVIAVVDKTMYASWPKSVADERFAISKDCYQKKGDGEVTKRLSNRVLKRIMAFVTGILTMIRLSRNMPKKLMEANVYGSQVYYADPKTAGHAPPLPLSITSADYLSMMERMANLEDKVRVLMGKPATMPPEKEELLNAAFSRVCTIEEETSAAKKALEKAIGKQQELQTYMDRKAKRRHKFNPFRW</sequence>
<keyword evidence="6" id="KW-0333">Golgi apparatus</keyword>
<dbReference type="InterPro" id="IPR036865">
    <property type="entry name" value="CRAL-TRIO_dom_sf"/>
</dbReference>
<dbReference type="InterPro" id="IPR011074">
    <property type="entry name" value="CRAL/TRIO_N_dom"/>
</dbReference>
<dbReference type="GO" id="GO:0005886">
    <property type="term" value="C:plasma membrane"/>
    <property type="evidence" value="ECO:0007669"/>
    <property type="project" value="UniProtKB-SubCell"/>
</dbReference>
<dbReference type="EMBL" id="BSYR01000011">
    <property type="protein sequence ID" value="GMI74504.1"/>
    <property type="molecule type" value="Genomic_DNA"/>
</dbReference>
<evidence type="ECO:0000256" key="7">
    <source>
        <dbReference type="ARBA" id="ARBA00023054"/>
    </source>
</evidence>
<evidence type="ECO:0000256" key="4">
    <source>
        <dbReference type="ARBA" id="ARBA00022475"/>
    </source>
</evidence>
<evidence type="ECO:0000256" key="8">
    <source>
        <dbReference type="ARBA" id="ARBA00038020"/>
    </source>
</evidence>
<evidence type="ECO:0000256" key="2">
    <source>
        <dbReference type="ARBA" id="ARBA00004395"/>
    </source>
</evidence>
<dbReference type="SUPFAM" id="SSF46938">
    <property type="entry name" value="CRAL/TRIO N-terminal domain"/>
    <property type="match status" value="1"/>
</dbReference>
<evidence type="ECO:0000313" key="11">
    <source>
        <dbReference type="Proteomes" id="UP001165190"/>
    </source>
</evidence>
<protein>
    <submittedName>
        <fullName evidence="10">SEC14-LIKE 3, SEC14-like 3</fullName>
    </submittedName>
</protein>
<proteinExistence type="inferred from homology"/>
<dbReference type="Gene3D" id="3.40.525.10">
    <property type="entry name" value="CRAL-TRIO lipid binding domain"/>
    <property type="match status" value="1"/>
</dbReference>
<keyword evidence="7" id="KW-0175">Coiled coil</keyword>
<comment type="similarity">
    <text evidence="8">Belongs to the SFH family.</text>
</comment>
<dbReference type="AlphaFoldDB" id="A0A9W7HBJ9"/>
<accession>A0A9W7HBJ9</accession>
<evidence type="ECO:0000259" key="9">
    <source>
        <dbReference type="PROSITE" id="PS50191"/>
    </source>
</evidence>
<keyword evidence="4" id="KW-0472">Membrane</keyword>
<dbReference type="PANTHER" id="PTHR45657">
    <property type="entry name" value="CRAL-TRIO DOMAIN-CONTAINING PROTEIN YKL091C-RELATED"/>
    <property type="match status" value="1"/>
</dbReference>
<dbReference type="Gene3D" id="1.10.8.20">
    <property type="entry name" value="N-terminal domain of phosphatidylinositol transfer protein sec14p"/>
    <property type="match status" value="1"/>
</dbReference>
<evidence type="ECO:0000313" key="10">
    <source>
        <dbReference type="EMBL" id="GMI74504.1"/>
    </source>
</evidence>
<dbReference type="Pfam" id="PF00650">
    <property type="entry name" value="CRAL_TRIO"/>
    <property type="match status" value="1"/>
</dbReference>
<comment type="caution">
    <text evidence="10">The sequence shown here is derived from an EMBL/GenBank/DDBJ whole genome shotgun (WGS) entry which is preliminary data.</text>
</comment>
<dbReference type="SMART" id="SM00516">
    <property type="entry name" value="SEC14"/>
    <property type="match status" value="1"/>
</dbReference>
<evidence type="ECO:0000256" key="5">
    <source>
        <dbReference type="ARBA" id="ARBA00022927"/>
    </source>
</evidence>
<keyword evidence="3" id="KW-0813">Transport</keyword>
<keyword evidence="11" id="KW-1185">Reference proteome</keyword>
<evidence type="ECO:0000256" key="6">
    <source>
        <dbReference type="ARBA" id="ARBA00023034"/>
    </source>
</evidence>
<evidence type="ECO:0000256" key="3">
    <source>
        <dbReference type="ARBA" id="ARBA00022448"/>
    </source>
</evidence>
<dbReference type="PANTHER" id="PTHR45657:SF1">
    <property type="entry name" value="CRAL-TRIO DOMAIN-CONTAINING PROTEIN YKL091C-RELATED"/>
    <property type="match status" value="1"/>
</dbReference>
<name>A0A9W7HBJ9_HIBTR</name>
<organism evidence="10 11">
    <name type="scientific">Hibiscus trionum</name>
    <name type="common">Flower of an hour</name>
    <dbReference type="NCBI Taxonomy" id="183268"/>
    <lineage>
        <taxon>Eukaryota</taxon>
        <taxon>Viridiplantae</taxon>
        <taxon>Streptophyta</taxon>
        <taxon>Embryophyta</taxon>
        <taxon>Tracheophyta</taxon>
        <taxon>Spermatophyta</taxon>
        <taxon>Magnoliopsida</taxon>
        <taxon>eudicotyledons</taxon>
        <taxon>Gunneridae</taxon>
        <taxon>Pentapetalae</taxon>
        <taxon>rosids</taxon>
        <taxon>malvids</taxon>
        <taxon>Malvales</taxon>
        <taxon>Malvaceae</taxon>
        <taxon>Malvoideae</taxon>
        <taxon>Hibiscus</taxon>
    </lineage>
</organism>
<dbReference type="SUPFAM" id="SSF52087">
    <property type="entry name" value="CRAL/TRIO domain"/>
    <property type="match status" value="1"/>
</dbReference>